<dbReference type="InterPro" id="IPR011711">
    <property type="entry name" value="GntR_C"/>
</dbReference>
<keyword evidence="3" id="KW-0804">Transcription</keyword>
<evidence type="ECO:0000313" key="5">
    <source>
        <dbReference type="EMBL" id="UXX82794.1"/>
    </source>
</evidence>
<dbReference type="PROSITE" id="PS50949">
    <property type="entry name" value="HTH_GNTR"/>
    <property type="match status" value="1"/>
</dbReference>
<dbReference type="Gene3D" id="1.10.10.10">
    <property type="entry name" value="Winged helix-like DNA-binding domain superfamily/Winged helix DNA-binding domain"/>
    <property type="match status" value="1"/>
</dbReference>
<dbReference type="Pfam" id="PF00392">
    <property type="entry name" value="GntR"/>
    <property type="match status" value="1"/>
</dbReference>
<dbReference type="PRINTS" id="PR00035">
    <property type="entry name" value="HTHGNTR"/>
</dbReference>
<dbReference type="RefSeq" id="WP_165193568.1">
    <property type="nucleotide sequence ID" value="NZ_CP106738.1"/>
</dbReference>
<dbReference type="Proteomes" id="UP001064087">
    <property type="component" value="Chromosome"/>
</dbReference>
<organism evidence="5 6">
    <name type="scientific">Roseovarius pelagicus</name>
    <dbReference type="NCBI Taxonomy" id="2980108"/>
    <lineage>
        <taxon>Bacteria</taxon>
        <taxon>Pseudomonadati</taxon>
        <taxon>Pseudomonadota</taxon>
        <taxon>Alphaproteobacteria</taxon>
        <taxon>Rhodobacterales</taxon>
        <taxon>Roseobacteraceae</taxon>
        <taxon>Roseovarius</taxon>
    </lineage>
</organism>
<evidence type="ECO:0000259" key="4">
    <source>
        <dbReference type="PROSITE" id="PS50949"/>
    </source>
</evidence>
<dbReference type="Pfam" id="PF07729">
    <property type="entry name" value="FCD"/>
    <property type="match status" value="1"/>
</dbReference>
<dbReference type="CDD" id="cd07377">
    <property type="entry name" value="WHTH_GntR"/>
    <property type="match status" value="1"/>
</dbReference>
<gene>
    <name evidence="5" type="ORF">N7U68_17165</name>
</gene>
<proteinExistence type="predicted"/>
<sequence length="220" mass="24003">MHTPPHTRGDQAEQIVTGLRADILSGALPPNAPLGQQEIAARFAVSRIPVREALRRLEHDGLVSIVPNTSARVTPLRIADLIELSEMRIAAETLALRRAVPNLSDAHIDEAEAIQTRLEAAPPAEFAQLNADFHRQLYMPAARPRLLAHIDALGLLAERYLRRTVEKLDYAGTSHAEHHAILGACRARDADHAVSLLTYHIDTAVSTLSTALIEEGQIAT</sequence>
<dbReference type="EMBL" id="CP106738">
    <property type="protein sequence ID" value="UXX82794.1"/>
    <property type="molecule type" value="Genomic_DNA"/>
</dbReference>
<dbReference type="SUPFAM" id="SSF48008">
    <property type="entry name" value="GntR ligand-binding domain-like"/>
    <property type="match status" value="1"/>
</dbReference>
<keyword evidence="6" id="KW-1185">Reference proteome</keyword>
<dbReference type="SUPFAM" id="SSF46785">
    <property type="entry name" value="Winged helix' DNA-binding domain"/>
    <property type="match status" value="1"/>
</dbReference>
<dbReference type="SMART" id="SM00345">
    <property type="entry name" value="HTH_GNTR"/>
    <property type="match status" value="1"/>
</dbReference>
<keyword evidence="1" id="KW-0805">Transcription regulation</keyword>
<evidence type="ECO:0000256" key="1">
    <source>
        <dbReference type="ARBA" id="ARBA00023015"/>
    </source>
</evidence>
<dbReference type="PANTHER" id="PTHR43537">
    <property type="entry name" value="TRANSCRIPTIONAL REGULATOR, GNTR FAMILY"/>
    <property type="match status" value="1"/>
</dbReference>
<dbReference type="SMART" id="SM00895">
    <property type="entry name" value="FCD"/>
    <property type="match status" value="1"/>
</dbReference>
<evidence type="ECO:0000313" key="6">
    <source>
        <dbReference type="Proteomes" id="UP001064087"/>
    </source>
</evidence>
<accession>A0ABY6DA91</accession>
<dbReference type="PANTHER" id="PTHR43537:SF24">
    <property type="entry name" value="GLUCONATE OPERON TRANSCRIPTIONAL REPRESSOR"/>
    <property type="match status" value="1"/>
</dbReference>
<evidence type="ECO:0000256" key="3">
    <source>
        <dbReference type="ARBA" id="ARBA00023163"/>
    </source>
</evidence>
<keyword evidence="2" id="KW-0238">DNA-binding</keyword>
<dbReference type="Gene3D" id="1.20.120.530">
    <property type="entry name" value="GntR ligand-binding domain-like"/>
    <property type="match status" value="1"/>
</dbReference>
<feature type="domain" description="HTH gntR-type" evidence="4">
    <location>
        <begin position="9"/>
        <end position="76"/>
    </location>
</feature>
<reference evidence="5" key="1">
    <citation type="submission" date="2022-10" db="EMBL/GenBank/DDBJ databases">
        <title>Roseovarius pelagicus sp. nov., isolated from Arctic seawater.</title>
        <authorList>
            <person name="Hong Y.W."/>
            <person name="Hwang C.Y."/>
        </authorList>
    </citation>
    <scope>NUCLEOTIDE SEQUENCE</scope>
    <source>
        <strain evidence="5">HL-MP18</strain>
    </source>
</reference>
<dbReference type="InterPro" id="IPR000524">
    <property type="entry name" value="Tscrpt_reg_HTH_GntR"/>
</dbReference>
<protein>
    <submittedName>
        <fullName evidence="5">GntR family transcriptional regulator</fullName>
    </submittedName>
</protein>
<evidence type="ECO:0000256" key="2">
    <source>
        <dbReference type="ARBA" id="ARBA00023125"/>
    </source>
</evidence>
<dbReference type="InterPro" id="IPR036388">
    <property type="entry name" value="WH-like_DNA-bd_sf"/>
</dbReference>
<dbReference type="InterPro" id="IPR036390">
    <property type="entry name" value="WH_DNA-bd_sf"/>
</dbReference>
<name>A0ABY6DA91_9RHOB</name>
<dbReference type="InterPro" id="IPR008920">
    <property type="entry name" value="TF_FadR/GntR_C"/>
</dbReference>